<protein>
    <submittedName>
        <fullName evidence="1">Cell fate (Sporulation/competence/biofilm development) regulator YlbF (YheA/YmcA/DUF963 family)</fullName>
    </submittedName>
</protein>
<gene>
    <name evidence="1" type="ORF">HNQ65_003594</name>
</gene>
<dbReference type="InterPro" id="IPR023378">
    <property type="entry name" value="YheA/YmcA-like_dom_sf"/>
</dbReference>
<reference evidence="1 2" key="1">
    <citation type="submission" date="2020-08" db="EMBL/GenBank/DDBJ databases">
        <title>Genomic Encyclopedia of Type Strains, Phase IV (KMG-IV): sequencing the most valuable type-strain genomes for metagenomic binning, comparative biology and taxonomic classification.</title>
        <authorList>
            <person name="Goeker M."/>
        </authorList>
    </citation>
    <scope>NUCLEOTIDE SEQUENCE [LARGE SCALE GENOMIC DNA]</scope>
    <source>
        <strain evidence="1 2">DSM 12252</strain>
    </source>
</reference>
<dbReference type="EMBL" id="JACHIG010000008">
    <property type="protein sequence ID" value="MBB5034003.1"/>
    <property type="molecule type" value="Genomic_DNA"/>
</dbReference>
<proteinExistence type="predicted"/>
<keyword evidence="2" id="KW-1185">Reference proteome</keyword>
<accession>A0A7W7YD56</accession>
<evidence type="ECO:0000313" key="2">
    <source>
        <dbReference type="Proteomes" id="UP000590740"/>
    </source>
</evidence>
<organism evidence="1 2">
    <name type="scientific">Prosthecobacter vanneervenii</name>
    <dbReference type="NCBI Taxonomy" id="48466"/>
    <lineage>
        <taxon>Bacteria</taxon>
        <taxon>Pseudomonadati</taxon>
        <taxon>Verrucomicrobiota</taxon>
        <taxon>Verrucomicrobiia</taxon>
        <taxon>Verrucomicrobiales</taxon>
        <taxon>Verrucomicrobiaceae</taxon>
        <taxon>Prosthecobacter</taxon>
    </lineage>
</organism>
<dbReference type="Pfam" id="PF06133">
    <property type="entry name" value="Com_YlbF"/>
    <property type="match status" value="1"/>
</dbReference>
<dbReference type="AlphaFoldDB" id="A0A7W7YD56"/>
<evidence type="ECO:0000313" key="1">
    <source>
        <dbReference type="EMBL" id="MBB5034003.1"/>
    </source>
</evidence>
<dbReference type="RefSeq" id="WP_184341381.1">
    <property type="nucleotide sequence ID" value="NZ_JACHIG010000008.1"/>
</dbReference>
<name>A0A7W7YD56_9BACT</name>
<dbReference type="InterPro" id="IPR010368">
    <property type="entry name" value="Com_YlbF"/>
</dbReference>
<dbReference type="SUPFAM" id="SSF158622">
    <property type="entry name" value="YheA/YmcA-like"/>
    <property type="match status" value="1"/>
</dbReference>
<dbReference type="Gene3D" id="1.20.1500.10">
    <property type="entry name" value="YheA/YmcA-like"/>
    <property type="match status" value="1"/>
</dbReference>
<comment type="caution">
    <text evidence="1">The sequence shown here is derived from an EMBL/GenBank/DDBJ whole genome shotgun (WGS) entry which is preliminary data.</text>
</comment>
<dbReference type="Proteomes" id="UP000590740">
    <property type="component" value="Unassembled WGS sequence"/>
</dbReference>
<sequence>MKASPQITSKIVELCEVLVADSEVQNAREKAEAFLADEAAVSLYREMATLGRALHQKQHHGEEPSGEEISRFTELQDQCDANTAILSFVEAQDVLRNIAEVVNGYVGKSLERGKVPTEAEVFPQGCGEGCGCHH</sequence>